<sequence>MTETGSLDVSQLEELSKNSSEEIKSFFIAWNAKNAAQSVFGGVDYFARQEVAKIIESKSEDSDLAPFLLETIRILSRQQTSLDTLLTNDVCKYITDHAGFTESQKIFVKIPSAKEASKCLINTLFHSAKMRSHFEKTGCHSKLQSRLSEFAAEKFSVLKWLEGAPEEEVEDFWYMDLRLSFISTAYSGSFQSAWSNDEKAISVLCEPVKIVLKEDNHGSASQKERAMESLKTLFNILCHANESVLSENQVIELNLMLHDAFMTSDDEKVEQAVVNVFSTPPVHPHLPTLCPKRSESAADVTTETTEKELAEKYDFSYTEKLLQRLESKLDSDSENSKMTDGLLETYLTALIRLCSYSKPARRFCRLKILPPLKKSDVLVGPELGTTIRNKLVRVMTQATCAKELTSEFLFILCKRSVPRLIKYTGFGHSAGLLANSGLLGQINSARQNSDSEDSETEDYNAVRQSVNPVTGTLYAADRGSALAGMSEEQKEYEALKLVEAMHRMMDAGLVKPGTIGEDGKVREVSHVLELAKDVVNESSDED</sequence>
<evidence type="ECO:0000313" key="6">
    <source>
        <dbReference type="EMBL" id="CAD6197129.1"/>
    </source>
</evidence>
<evidence type="ECO:0000256" key="1">
    <source>
        <dbReference type="ARBA" id="ARBA00004544"/>
    </source>
</evidence>
<evidence type="ECO:0000256" key="3">
    <source>
        <dbReference type="ARBA" id="ARBA00022490"/>
    </source>
</evidence>
<evidence type="ECO:0000313" key="7">
    <source>
        <dbReference type="Proteomes" id="UP000835052"/>
    </source>
</evidence>
<proteinExistence type="inferred from homology"/>
<dbReference type="EMBL" id="CAJGYM010000086">
    <property type="protein sequence ID" value="CAD6197129.1"/>
    <property type="molecule type" value="Genomic_DNA"/>
</dbReference>
<evidence type="ECO:0008006" key="8">
    <source>
        <dbReference type="Google" id="ProtNLM"/>
    </source>
</evidence>
<name>A0A8S1HMK7_9PELO</name>
<dbReference type="Pfam" id="PF10165">
    <property type="entry name" value="Ric8"/>
    <property type="match status" value="1"/>
</dbReference>
<dbReference type="GO" id="GO:0007186">
    <property type="term" value="P:G protein-coupled receptor signaling pathway"/>
    <property type="evidence" value="ECO:0007669"/>
    <property type="project" value="TreeGrafter"/>
</dbReference>
<keyword evidence="3" id="KW-0963">Cytoplasm</keyword>
<accession>A0A8S1HMK7</accession>
<dbReference type="PRINTS" id="PR01802">
    <property type="entry name" value="SYNEMBRYN"/>
</dbReference>
<dbReference type="InterPro" id="IPR008376">
    <property type="entry name" value="Chaperone_Ric-8_A/B"/>
</dbReference>
<dbReference type="GO" id="GO:0005938">
    <property type="term" value="C:cell cortex"/>
    <property type="evidence" value="ECO:0007669"/>
    <property type="project" value="UniProtKB-SubCell"/>
</dbReference>
<keyword evidence="4" id="KW-0344">Guanine-nucleotide releasing factor</keyword>
<comment type="caution">
    <text evidence="6">The sequence shown here is derived from an EMBL/GenBank/DDBJ whole genome shotgun (WGS) entry which is preliminary data.</text>
</comment>
<comment type="subcellular location">
    <subcellularLocation>
        <location evidence="1">Cytoplasm</location>
        <location evidence="1">Cell cortex</location>
    </subcellularLocation>
</comment>
<dbReference type="OrthoDB" id="5585685at2759"/>
<dbReference type="AlphaFoldDB" id="A0A8S1HMK7"/>
<dbReference type="GO" id="GO:0001965">
    <property type="term" value="F:G-protein alpha-subunit binding"/>
    <property type="evidence" value="ECO:0007669"/>
    <property type="project" value="TreeGrafter"/>
</dbReference>
<keyword evidence="5" id="KW-0143">Chaperone</keyword>
<keyword evidence="7" id="KW-1185">Reference proteome</keyword>
<dbReference type="Proteomes" id="UP000835052">
    <property type="component" value="Unassembled WGS sequence"/>
</dbReference>
<gene>
    <name evidence="6" type="ORF">CAUJ_LOCUS13038</name>
</gene>
<evidence type="ECO:0000256" key="4">
    <source>
        <dbReference type="ARBA" id="ARBA00022658"/>
    </source>
</evidence>
<dbReference type="GO" id="GO:0005085">
    <property type="term" value="F:guanyl-nucleotide exchange factor activity"/>
    <property type="evidence" value="ECO:0007669"/>
    <property type="project" value="UniProtKB-KW"/>
</dbReference>
<evidence type="ECO:0000256" key="5">
    <source>
        <dbReference type="ARBA" id="ARBA00023186"/>
    </source>
</evidence>
<evidence type="ECO:0000256" key="2">
    <source>
        <dbReference type="ARBA" id="ARBA00009049"/>
    </source>
</evidence>
<organism evidence="6 7">
    <name type="scientific">Caenorhabditis auriculariae</name>
    <dbReference type="NCBI Taxonomy" id="2777116"/>
    <lineage>
        <taxon>Eukaryota</taxon>
        <taxon>Metazoa</taxon>
        <taxon>Ecdysozoa</taxon>
        <taxon>Nematoda</taxon>
        <taxon>Chromadorea</taxon>
        <taxon>Rhabditida</taxon>
        <taxon>Rhabditina</taxon>
        <taxon>Rhabditomorpha</taxon>
        <taxon>Rhabditoidea</taxon>
        <taxon>Rhabditidae</taxon>
        <taxon>Peloderinae</taxon>
        <taxon>Caenorhabditis</taxon>
    </lineage>
</organism>
<comment type="similarity">
    <text evidence="2">Belongs to the synembryn family.</text>
</comment>
<reference evidence="6" key="1">
    <citation type="submission" date="2020-10" db="EMBL/GenBank/DDBJ databases">
        <authorList>
            <person name="Kikuchi T."/>
        </authorList>
    </citation>
    <scope>NUCLEOTIDE SEQUENCE</scope>
    <source>
        <strain evidence="6">NKZ352</strain>
    </source>
</reference>
<dbReference type="InterPro" id="IPR019318">
    <property type="entry name" value="Gua_nucleotide_exch_fac_Ric8"/>
</dbReference>
<dbReference type="PANTHER" id="PTHR12425">
    <property type="entry name" value="SYNEMBRYN"/>
    <property type="match status" value="1"/>
</dbReference>
<dbReference type="PANTHER" id="PTHR12425:SF5">
    <property type="entry name" value="SYNEMBRYN"/>
    <property type="match status" value="1"/>
</dbReference>
<protein>
    <recommendedName>
        <fullName evidence="8">Synembryn</fullName>
    </recommendedName>
</protein>